<dbReference type="Gene3D" id="1.20.1070.10">
    <property type="entry name" value="Rhodopsin 7-helix transmembrane proteins"/>
    <property type="match status" value="1"/>
</dbReference>
<evidence type="ECO:0000256" key="7">
    <source>
        <dbReference type="ARBA" id="ARBA00023224"/>
    </source>
</evidence>
<dbReference type="PROSITE" id="PS50262">
    <property type="entry name" value="G_PROTEIN_RECEP_F1_2"/>
    <property type="match status" value="1"/>
</dbReference>
<dbReference type="InterPro" id="IPR017452">
    <property type="entry name" value="GPCR_Rhodpsn_7TM"/>
</dbReference>
<dbReference type="GO" id="GO:0004984">
    <property type="term" value="F:olfactory receptor activity"/>
    <property type="evidence" value="ECO:0007669"/>
    <property type="project" value="InterPro"/>
</dbReference>
<comment type="subcellular location">
    <subcellularLocation>
        <location evidence="1">Membrane</location>
        <topology evidence="1">Multi-pass membrane protein</topology>
    </subcellularLocation>
</comment>
<reference evidence="10" key="1">
    <citation type="submission" date="2025-08" db="UniProtKB">
        <authorList>
            <consortium name="Ensembl"/>
        </authorList>
    </citation>
    <scope>IDENTIFICATION</scope>
</reference>
<keyword evidence="3 8" id="KW-0812">Transmembrane</keyword>
<evidence type="ECO:0000313" key="11">
    <source>
        <dbReference type="Proteomes" id="UP000472270"/>
    </source>
</evidence>
<dbReference type="GO" id="GO:0007186">
    <property type="term" value="P:G protein-coupled receptor signaling pathway"/>
    <property type="evidence" value="ECO:0007669"/>
    <property type="project" value="InterPro"/>
</dbReference>
<dbReference type="AlphaFoldDB" id="A0A673FRZ6"/>
<keyword evidence="4" id="KW-0552">Olfaction</keyword>
<evidence type="ECO:0000256" key="2">
    <source>
        <dbReference type="ARBA" id="ARBA00022606"/>
    </source>
</evidence>
<keyword evidence="7" id="KW-0807">Transducer</keyword>
<dbReference type="SUPFAM" id="SSF81321">
    <property type="entry name" value="Family A G protein-coupled receptor-like"/>
    <property type="match status" value="1"/>
</dbReference>
<feature type="transmembrane region" description="Helical" evidence="8">
    <location>
        <begin position="25"/>
        <end position="46"/>
    </location>
</feature>
<dbReference type="InterPro" id="IPR050402">
    <property type="entry name" value="OR51/52/56-like"/>
</dbReference>
<evidence type="ECO:0000256" key="4">
    <source>
        <dbReference type="ARBA" id="ARBA00022725"/>
    </source>
</evidence>
<protein>
    <recommendedName>
        <fullName evidence="9">G-protein coupled receptors family 1 profile domain-containing protein</fullName>
    </recommendedName>
</protein>
<evidence type="ECO:0000313" key="10">
    <source>
        <dbReference type="Ensembl" id="ENSSRHP00000003783.1"/>
    </source>
</evidence>
<evidence type="ECO:0000259" key="9">
    <source>
        <dbReference type="PROSITE" id="PS50262"/>
    </source>
</evidence>
<keyword evidence="11" id="KW-1185">Reference proteome</keyword>
<dbReference type="GO" id="GO:0005886">
    <property type="term" value="C:plasma membrane"/>
    <property type="evidence" value="ECO:0007669"/>
    <property type="project" value="TreeGrafter"/>
</dbReference>
<feature type="transmembrane region" description="Helical" evidence="8">
    <location>
        <begin position="58"/>
        <end position="76"/>
    </location>
</feature>
<keyword evidence="5 8" id="KW-1133">Transmembrane helix</keyword>
<dbReference type="InterPro" id="IPR000725">
    <property type="entry name" value="Olfact_rcpt"/>
</dbReference>
<evidence type="ECO:0000256" key="3">
    <source>
        <dbReference type="ARBA" id="ARBA00022692"/>
    </source>
</evidence>
<sequence length="96" mass="11036">MVYLETMIYFKLIGFYSLGEWRPLLFVPFSLMFLLAITANSIIIYLITSQKSLHSPMYVLIGLMAVVDLMLPIFFVPNMLLNFLFNWTGISLTGCL</sequence>
<accession>A0A673FRZ6</accession>
<dbReference type="Pfam" id="PF13853">
    <property type="entry name" value="7tm_4"/>
    <property type="match status" value="1"/>
</dbReference>
<keyword evidence="6 8" id="KW-0472">Membrane</keyword>
<name>A0A673FRZ6_9TELE</name>
<reference evidence="10" key="2">
    <citation type="submission" date="2025-09" db="UniProtKB">
        <authorList>
            <consortium name="Ensembl"/>
        </authorList>
    </citation>
    <scope>IDENTIFICATION</scope>
</reference>
<evidence type="ECO:0000256" key="8">
    <source>
        <dbReference type="SAM" id="Phobius"/>
    </source>
</evidence>
<dbReference type="PANTHER" id="PTHR26450:SF391">
    <property type="entry name" value="ODORANT RECEPTOR-RELATED"/>
    <property type="match status" value="1"/>
</dbReference>
<evidence type="ECO:0000256" key="5">
    <source>
        <dbReference type="ARBA" id="ARBA00022989"/>
    </source>
</evidence>
<organism evidence="10 11">
    <name type="scientific">Sinocyclocheilus rhinocerous</name>
    <dbReference type="NCBI Taxonomy" id="307959"/>
    <lineage>
        <taxon>Eukaryota</taxon>
        <taxon>Metazoa</taxon>
        <taxon>Chordata</taxon>
        <taxon>Craniata</taxon>
        <taxon>Vertebrata</taxon>
        <taxon>Euteleostomi</taxon>
        <taxon>Actinopterygii</taxon>
        <taxon>Neopterygii</taxon>
        <taxon>Teleostei</taxon>
        <taxon>Ostariophysi</taxon>
        <taxon>Cypriniformes</taxon>
        <taxon>Cyprinidae</taxon>
        <taxon>Cyprininae</taxon>
        <taxon>Sinocyclocheilus</taxon>
    </lineage>
</organism>
<evidence type="ECO:0000256" key="6">
    <source>
        <dbReference type="ARBA" id="ARBA00023136"/>
    </source>
</evidence>
<evidence type="ECO:0000256" key="1">
    <source>
        <dbReference type="ARBA" id="ARBA00004141"/>
    </source>
</evidence>
<proteinExistence type="predicted"/>
<dbReference type="PANTHER" id="PTHR26450">
    <property type="entry name" value="OLFACTORY RECEPTOR 56B1-RELATED"/>
    <property type="match status" value="1"/>
</dbReference>
<dbReference type="Ensembl" id="ENSSRHT00000003925.1">
    <property type="protein sequence ID" value="ENSSRHP00000003783.1"/>
    <property type="gene ID" value="ENSSRHG00000002568.1"/>
</dbReference>
<keyword evidence="2" id="KW-0716">Sensory transduction</keyword>
<feature type="domain" description="G-protein coupled receptors family 1 profile" evidence="9">
    <location>
        <begin position="39"/>
        <end position="96"/>
    </location>
</feature>
<dbReference type="Proteomes" id="UP000472270">
    <property type="component" value="Unassembled WGS sequence"/>
</dbReference>